<name>A0A0G0QXU6_9BACT</name>
<protein>
    <recommendedName>
        <fullName evidence="2">Antitoxin</fullName>
    </recommendedName>
</protein>
<gene>
    <name evidence="3" type="ORF">UT77_C0003G0061</name>
</gene>
<dbReference type="Pfam" id="PF02604">
    <property type="entry name" value="PhdYeFM_antitox"/>
    <property type="match status" value="1"/>
</dbReference>
<organism evidence="3 4">
    <name type="scientific">Candidatus Daviesbacteria bacterium GW2011_GWC2_40_12</name>
    <dbReference type="NCBI Taxonomy" id="1618431"/>
    <lineage>
        <taxon>Bacteria</taxon>
        <taxon>Candidatus Daviesiibacteriota</taxon>
    </lineage>
</organism>
<dbReference type="InterPro" id="IPR036165">
    <property type="entry name" value="YefM-like_sf"/>
</dbReference>
<sequence>MIIPTAKNTKTITDLREKAIELLEDTKKSGPTFIFHHSKPKAVMLSIEEYSNMMEMLEDYFDSLKGKELEENPQKGGIALEQLAKKYRLSV</sequence>
<dbReference type="AlphaFoldDB" id="A0A0G0QXU6"/>
<dbReference type="EMBL" id="LBYB01000003">
    <property type="protein sequence ID" value="KKR42266.1"/>
    <property type="molecule type" value="Genomic_DNA"/>
</dbReference>
<proteinExistence type="inferred from homology"/>
<evidence type="ECO:0000313" key="4">
    <source>
        <dbReference type="Proteomes" id="UP000034881"/>
    </source>
</evidence>
<evidence type="ECO:0000313" key="3">
    <source>
        <dbReference type="EMBL" id="KKR42266.1"/>
    </source>
</evidence>
<comment type="function">
    <text evidence="2">Antitoxin component of a type II toxin-antitoxin (TA) system.</text>
</comment>
<comment type="similarity">
    <text evidence="1 2">Belongs to the phD/YefM antitoxin family.</text>
</comment>
<dbReference type="InterPro" id="IPR006442">
    <property type="entry name" value="Antitoxin_Phd/YefM"/>
</dbReference>
<dbReference type="NCBIfam" id="TIGR01552">
    <property type="entry name" value="phd_fam"/>
    <property type="match status" value="1"/>
</dbReference>
<reference evidence="3 4" key="1">
    <citation type="journal article" date="2015" name="Nature">
        <title>rRNA introns, odd ribosomes, and small enigmatic genomes across a large radiation of phyla.</title>
        <authorList>
            <person name="Brown C.T."/>
            <person name="Hug L.A."/>
            <person name="Thomas B.C."/>
            <person name="Sharon I."/>
            <person name="Castelle C.J."/>
            <person name="Singh A."/>
            <person name="Wilkins M.J."/>
            <person name="Williams K.H."/>
            <person name="Banfield J.F."/>
        </authorList>
    </citation>
    <scope>NUCLEOTIDE SEQUENCE [LARGE SCALE GENOMIC DNA]</scope>
</reference>
<evidence type="ECO:0000256" key="1">
    <source>
        <dbReference type="ARBA" id="ARBA00009981"/>
    </source>
</evidence>
<evidence type="ECO:0000256" key="2">
    <source>
        <dbReference type="RuleBase" id="RU362080"/>
    </source>
</evidence>
<dbReference type="Gene3D" id="3.40.1620.10">
    <property type="entry name" value="YefM-like domain"/>
    <property type="match status" value="1"/>
</dbReference>
<dbReference type="Proteomes" id="UP000034881">
    <property type="component" value="Unassembled WGS sequence"/>
</dbReference>
<dbReference type="SUPFAM" id="SSF143120">
    <property type="entry name" value="YefM-like"/>
    <property type="match status" value="1"/>
</dbReference>
<comment type="caution">
    <text evidence="3">The sequence shown here is derived from an EMBL/GenBank/DDBJ whole genome shotgun (WGS) entry which is preliminary data.</text>
</comment>
<accession>A0A0G0QXU6</accession>